<sequence>MEHLYEFAQAEFRLDKRPDNSKATQREHLQVIEQQLGITPEELNNPPLNIAVGYLLEYFYAVSSSRQCGMSANPITFSEILAWSQLTNTSLARWEIEVIKRLDILWLNIQAE</sequence>
<gene>
    <name evidence="1" type="ORF">EUX54_04135</name>
</gene>
<name>A0A502JNV1_HAEHA</name>
<evidence type="ECO:0000313" key="2">
    <source>
        <dbReference type="Proteomes" id="UP000318695"/>
    </source>
</evidence>
<dbReference type="EMBL" id="SDPI01000013">
    <property type="protein sequence ID" value="TPH00756.1"/>
    <property type="molecule type" value="Genomic_DNA"/>
</dbReference>
<dbReference type="InterPro" id="IPR056919">
    <property type="entry name" value="Phage_TAC_18"/>
</dbReference>
<proteinExistence type="predicted"/>
<dbReference type="Proteomes" id="UP000318695">
    <property type="component" value="Unassembled WGS sequence"/>
</dbReference>
<dbReference type="Pfam" id="PF23812">
    <property type="entry name" value="Phage_TAC_18"/>
    <property type="match status" value="1"/>
</dbReference>
<organism evidence="1 2">
    <name type="scientific">Haemophilus haemolyticus</name>
    <dbReference type="NCBI Taxonomy" id="726"/>
    <lineage>
        <taxon>Bacteria</taxon>
        <taxon>Pseudomonadati</taxon>
        <taxon>Pseudomonadota</taxon>
        <taxon>Gammaproteobacteria</taxon>
        <taxon>Pasteurellales</taxon>
        <taxon>Pasteurellaceae</taxon>
        <taxon>Haemophilus</taxon>
    </lineage>
</organism>
<dbReference type="AlphaFoldDB" id="A0A502JNV1"/>
<protein>
    <submittedName>
        <fullName evidence="1">Uncharacterized protein</fullName>
    </submittedName>
</protein>
<evidence type="ECO:0000313" key="1">
    <source>
        <dbReference type="EMBL" id="TPH00756.1"/>
    </source>
</evidence>
<reference evidence="1 2" key="1">
    <citation type="submission" date="2019-01" db="EMBL/GenBank/DDBJ databases">
        <title>Comparative genomic analysis identifies haemin-independent Haemophilus haemolyticus: a formal re-classification of Haemophilus intermedius.</title>
        <authorList>
            <person name="Harris T.M."/>
            <person name="Price E.P."/>
            <person name="Sarovich D.S."/>
            <person name="Norskov-Lauritsen N."/>
            <person name="Beissbarth J."/>
            <person name="Chang A.B."/>
            <person name="Smith-Vaughan H.C."/>
        </authorList>
    </citation>
    <scope>NUCLEOTIDE SEQUENCE [LARGE SCALE GENOMIC DNA]</scope>
    <source>
        <strain evidence="1 2">CCUG 30218</strain>
    </source>
</reference>
<comment type="caution">
    <text evidence="1">The sequence shown here is derived from an EMBL/GenBank/DDBJ whole genome shotgun (WGS) entry which is preliminary data.</text>
</comment>
<accession>A0A502JNV1</accession>